<dbReference type="SMART" id="SM00225">
    <property type="entry name" value="BTB"/>
    <property type="match status" value="1"/>
</dbReference>
<dbReference type="Pfam" id="PF00514">
    <property type="entry name" value="Arm"/>
    <property type="match status" value="2"/>
</dbReference>
<dbReference type="Gene3D" id="3.30.710.10">
    <property type="entry name" value="Potassium Channel Kv1.1, Chain A"/>
    <property type="match status" value="1"/>
</dbReference>
<keyword evidence="5" id="KW-0472">Membrane</keyword>
<keyword evidence="5" id="KW-1133">Transmembrane helix</keyword>
<keyword evidence="2" id="KW-0677">Repeat</keyword>
<evidence type="ECO:0000256" key="4">
    <source>
        <dbReference type="SAM" id="MobiDB-lite"/>
    </source>
</evidence>
<dbReference type="InterPro" id="IPR016024">
    <property type="entry name" value="ARM-type_fold"/>
</dbReference>
<evidence type="ECO:0000256" key="3">
    <source>
        <dbReference type="PROSITE-ProRule" id="PRU00259"/>
    </source>
</evidence>
<feature type="region of interest" description="Disordered" evidence="4">
    <location>
        <begin position="794"/>
        <end position="828"/>
    </location>
</feature>
<protein>
    <recommendedName>
        <fullName evidence="6">BTB domain-containing protein</fullName>
    </recommendedName>
</protein>
<dbReference type="InterPro" id="IPR000225">
    <property type="entry name" value="Armadillo"/>
</dbReference>
<accession>A0A6A4LN18</accession>
<dbReference type="EMBL" id="QEFC01001801">
    <property type="protein sequence ID" value="KAE9455798.1"/>
    <property type="molecule type" value="Genomic_DNA"/>
</dbReference>
<name>A0A6A4LN18_9ERIC</name>
<dbReference type="CDD" id="cd18352">
    <property type="entry name" value="BTB_POZ_ARIA_plant"/>
    <property type="match status" value="1"/>
</dbReference>
<gene>
    <name evidence="7" type="ORF">C3L33_12297</name>
</gene>
<dbReference type="Gene3D" id="1.25.10.10">
    <property type="entry name" value="Leucine-rich Repeat Variant"/>
    <property type="match status" value="3"/>
</dbReference>
<dbReference type="AlphaFoldDB" id="A0A6A4LN18"/>
<feature type="compositionally biased region" description="Polar residues" evidence="4">
    <location>
        <begin position="1"/>
        <end position="12"/>
    </location>
</feature>
<feature type="transmembrane region" description="Helical" evidence="5">
    <location>
        <begin position="761"/>
        <end position="780"/>
    </location>
</feature>
<feature type="repeat" description="ARM" evidence="3">
    <location>
        <begin position="314"/>
        <end position="356"/>
    </location>
</feature>
<dbReference type="OrthoDB" id="29145at2759"/>
<dbReference type="PROSITE" id="PS50176">
    <property type="entry name" value="ARM_REPEAT"/>
    <property type="match status" value="4"/>
</dbReference>
<evidence type="ECO:0000313" key="8">
    <source>
        <dbReference type="Proteomes" id="UP000428333"/>
    </source>
</evidence>
<dbReference type="InterPro" id="IPR011989">
    <property type="entry name" value="ARM-like"/>
</dbReference>
<comment type="caution">
    <text evidence="7">The sequence shown here is derived from an EMBL/GenBank/DDBJ whole genome shotgun (WGS) entry which is preliminary data.</text>
</comment>
<feature type="domain" description="BTB" evidence="6">
    <location>
        <begin position="893"/>
        <end position="960"/>
    </location>
</feature>
<dbReference type="PROSITE" id="PS50097">
    <property type="entry name" value="BTB"/>
    <property type="match status" value="1"/>
</dbReference>
<feature type="region of interest" description="Disordered" evidence="4">
    <location>
        <begin position="1"/>
        <end position="96"/>
    </location>
</feature>
<keyword evidence="8" id="KW-1185">Reference proteome</keyword>
<feature type="repeat" description="ARM" evidence="3">
    <location>
        <begin position="169"/>
        <end position="223"/>
    </location>
</feature>
<proteinExistence type="predicted"/>
<feature type="compositionally biased region" description="Basic and acidic residues" evidence="4">
    <location>
        <begin position="58"/>
        <end position="68"/>
    </location>
</feature>
<feature type="repeat" description="ARM" evidence="3">
    <location>
        <begin position="272"/>
        <end position="307"/>
    </location>
</feature>
<dbReference type="Pfam" id="PF00651">
    <property type="entry name" value="BTB"/>
    <property type="match status" value="1"/>
</dbReference>
<dbReference type="SUPFAM" id="SSF48371">
    <property type="entry name" value="ARM repeat"/>
    <property type="match status" value="2"/>
</dbReference>
<dbReference type="Proteomes" id="UP000428333">
    <property type="component" value="Linkage Group LG07"/>
</dbReference>
<feature type="transmembrane region" description="Helical" evidence="5">
    <location>
        <begin position="558"/>
        <end position="584"/>
    </location>
</feature>
<dbReference type="InterPro" id="IPR011333">
    <property type="entry name" value="SKP1/BTB/POZ_sf"/>
</dbReference>
<dbReference type="SUPFAM" id="SSF54695">
    <property type="entry name" value="POZ domain"/>
    <property type="match status" value="1"/>
</dbReference>
<dbReference type="PANTHER" id="PTHR46710:SF1">
    <property type="entry name" value="ARM REPEAT PROTEIN INTERACTING WITH ABF2"/>
    <property type="match status" value="1"/>
</dbReference>
<feature type="non-terminal residue" evidence="7">
    <location>
        <position position="1"/>
    </location>
</feature>
<evidence type="ECO:0000256" key="1">
    <source>
        <dbReference type="ARBA" id="ARBA00004906"/>
    </source>
</evidence>
<sequence>MRPVHNPTQSSPHKAKGGQERETFPLPKTPPDLGVYWQETQSSCEQTPILFPSPSMEFPKRHERENISGRKGQKRKLEEDLDDERPISFPSPGDDDRETLLCEVGAQVNVLNTTFSWTEADRAASKRATHFSCGNYANRLENANRCRSSSLAVGIMLIEEVVNVIVDGGAVPALVRHLQPPPLSEGDCSLKPFEHEVEKGSAFALGLLAVKPEHQQLIVDNGALPHLVDLLKRHRDSSSSRAVNSVIRRAADAITNLAHENSRIKTRVRLEGGIPPLVGLLQFSDPKVQRAAAGALRTLAFKNDENKNQIVECNALPTLILMLRSEDTAIHYEAVGVIGNLVHSSPNIKKEVLIAGALQPVVGLLSSCCSESQREAALLLGQFAATDSDCKVHIVQRGAVLPLIEMLQSPDVQLREMSAFALGRLAQTLSFHLLRIALILGRSCFQDTHNQAGIAHNGGLMPLLKLLDSKNGSLQHNAAFALYGLADNEVCINIMNSFETSNWADALSRIVRRPGFRLPLCTGFYPLSSCSESVCEGWFGNFSASGFHRCGGRRWSRLLVSLSGGSIFVIWLGLLVVVVSAGLVGGLEDNVSDFIKVGGVQKLQDGEFIVQATKDCVAKTLKRLEEKIHGRVLSHLLYLMRVAEKAVQRRIALALAHLCSPEDQGTIFIDNNGLELLLGLLGSTSLKQQLDGSIALYKLSNKAMTLSSVDAAPPSPTPQTQRLLPLSLSLSPEKKKMMHMTMYWGADLTLLFNWWNTDSWPTYSLSLLACFLFSLLYQFLESLRILRRRSPVPAPLDRGSPPLEKRRRRTHARPPEAGPCHALRSQRGDRVRPHAGRHVLQQRCVSVCGSGEEGGLRGWDEEVLCHTVEALGDKNGARAVYLGEQFVNNPTLSDVTFLVEGKRFYAHRICLLASSDAFRAMFDGGYREKDARDIEIPNIRWEVFELMMRFIYTGSVDVTLNIAQDLLRAADQYLLEALKRLCEYTIAQDISSDNVSNMYELSDAFHALSLRHTCILYILEQFDKLSARPRYSQLIQRIIPEIREALDLAVVQLVTDLIG</sequence>
<evidence type="ECO:0000256" key="5">
    <source>
        <dbReference type="SAM" id="Phobius"/>
    </source>
</evidence>
<dbReference type="InterPro" id="IPR000210">
    <property type="entry name" value="BTB/POZ_dom"/>
</dbReference>
<reference evidence="7 8" key="1">
    <citation type="journal article" date="2019" name="Genome Biol. Evol.">
        <title>The Rhododendron genome and chromosomal organization provide insight into shared whole-genome duplications across the heath family (Ericaceae).</title>
        <authorList>
            <person name="Soza V.L."/>
            <person name="Lindsley D."/>
            <person name="Waalkes A."/>
            <person name="Ramage E."/>
            <person name="Patwardhan R.P."/>
            <person name="Burton J.N."/>
            <person name="Adey A."/>
            <person name="Kumar A."/>
            <person name="Qiu R."/>
            <person name="Shendure J."/>
            <person name="Hall B."/>
        </authorList>
    </citation>
    <scope>NUCLEOTIDE SEQUENCE [LARGE SCALE GENOMIC DNA]</scope>
    <source>
        <strain evidence="7">RSF 1966-606</strain>
    </source>
</reference>
<dbReference type="PANTHER" id="PTHR46710">
    <property type="entry name" value="ARM REPEAT PROTEIN INTERACTING WITH ABF2"/>
    <property type="match status" value="1"/>
</dbReference>
<evidence type="ECO:0000256" key="2">
    <source>
        <dbReference type="ARBA" id="ARBA00022737"/>
    </source>
</evidence>
<keyword evidence="5" id="KW-0812">Transmembrane</keyword>
<comment type="pathway">
    <text evidence="1">Protein modification; protein ubiquitination.</text>
</comment>
<dbReference type="SMART" id="SM00185">
    <property type="entry name" value="ARM"/>
    <property type="match status" value="8"/>
</dbReference>
<organism evidence="7 8">
    <name type="scientific">Rhododendron williamsianum</name>
    <dbReference type="NCBI Taxonomy" id="262921"/>
    <lineage>
        <taxon>Eukaryota</taxon>
        <taxon>Viridiplantae</taxon>
        <taxon>Streptophyta</taxon>
        <taxon>Embryophyta</taxon>
        <taxon>Tracheophyta</taxon>
        <taxon>Spermatophyta</taxon>
        <taxon>Magnoliopsida</taxon>
        <taxon>eudicotyledons</taxon>
        <taxon>Gunneridae</taxon>
        <taxon>Pentapetalae</taxon>
        <taxon>asterids</taxon>
        <taxon>Ericales</taxon>
        <taxon>Ericaceae</taxon>
        <taxon>Ericoideae</taxon>
        <taxon>Rhodoreae</taxon>
        <taxon>Rhododendron</taxon>
    </lineage>
</organism>
<feature type="repeat" description="ARM" evidence="3">
    <location>
        <begin position="222"/>
        <end position="272"/>
    </location>
</feature>
<dbReference type="InterPro" id="IPR044282">
    <property type="entry name" value="ABAP1/ARIA"/>
</dbReference>
<evidence type="ECO:0000313" key="7">
    <source>
        <dbReference type="EMBL" id="KAE9455798.1"/>
    </source>
</evidence>
<evidence type="ECO:0000259" key="6">
    <source>
        <dbReference type="PROSITE" id="PS50097"/>
    </source>
</evidence>